<comment type="caution">
    <text evidence="4">The sequence shown here is derived from an EMBL/GenBank/DDBJ whole genome shotgun (WGS) entry which is preliminary data.</text>
</comment>
<dbReference type="EMBL" id="LXFE01003415">
    <property type="protein sequence ID" value="OLL22363.1"/>
    <property type="molecule type" value="Genomic_DNA"/>
</dbReference>
<evidence type="ECO:0000313" key="5">
    <source>
        <dbReference type="Proteomes" id="UP000186594"/>
    </source>
</evidence>
<dbReference type="GO" id="GO:0006003">
    <property type="term" value="P:fructose 2,6-bisphosphate metabolic process"/>
    <property type="evidence" value="ECO:0007669"/>
    <property type="project" value="InterPro"/>
</dbReference>
<dbReference type="PRINTS" id="PR00991">
    <property type="entry name" value="6PFRUCTKNASE"/>
</dbReference>
<keyword evidence="4" id="KW-0808">Transferase</keyword>
<sequence>MLHQIAPAQLYETESGRLFHAGRIAICTVGLPARGKTHISVSLCRYLRWLGVKTAVFHLGDYRRVVLEGQELPPDFFFVNTSESTTKLRENIRDLCRNDMKKFYEQDNGQVAIYDAVNPSVKGRKNLVNFFQAHNAQVLFIESICDNEKIIEANVLSVKISSPDYVGWQPKDAVKDYLQRINNKIPYFETIKEPELNYVKIINVNERMIVNNHQAGYLWSRIVFYLMNLHTQYRKLYFARAGNSEEESSYKADTPLDLQGQEFSRRLMATLVAHRKKERQDALSQGDNSDERSLSIWTSPRIKSVQTADALKEQGYKVRQRPQLMPLNPGVLEMMTREQVREKYPEEVEKHKKDPYHHRFPRAESYHDVAVRLEPVILEMERSYDDLLIIAHESVLRVLYAYLMGVPADVITIPQISKFSTDQDNLVHPAT</sequence>
<keyword evidence="2" id="KW-0067">ATP-binding</keyword>
<dbReference type="Gene3D" id="3.40.50.1240">
    <property type="entry name" value="Phosphoglycerate mutase-like"/>
    <property type="match status" value="1"/>
</dbReference>
<dbReference type="Pfam" id="PF01591">
    <property type="entry name" value="6PF2K"/>
    <property type="match status" value="1"/>
</dbReference>
<dbReference type="Pfam" id="PF00300">
    <property type="entry name" value="His_Phos_1"/>
    <property type="match status" value="1"/>
</dbReference>
<feature type="domain" description="6-phosphofructo-2-kinase" evidence="3">
    <location>
        <begin position="14"/>
        <end position="232"/>
    </location>
</feature>
<dbReference type="Proteomes" id="UP000186594">
    <property type="component" value="Unassembled WGS sequence"/>
</dbReference>
<dbReference type="PIRSF" id="PIRSF000709">
    <property type="entry name" value="6PFK_2-Ptase"/>
    <property type="match status" value="1"/>
</dbReference>
<keyword evidence="4" id="KW-0418">Kinase</keyword>
<dbReference type="OMA" id="VKTHVFH"/>
<dbReference type="OrthoDB" id="267323at2759"/>
<dbReference type="GO" id="GO:0005524">
    <property type="term" value="F:ATP binding"/>
    <property type="evidence" value="ECO:0007669"/>
    <property type="project" value="UniProtKB-KW"/>
</dbReference>
<dbReference type="GO" id="GO:0003873">
    <property type="term" value="F:6-phosphofructo-2-kinase activity"/>
    <property type="evidence" value="ECO:0007669"/>
    <property type="project" value="InterPro"/>
</dbReference>
<evidence type="ECO:0000259" key="3">
    <source>
        <dbReference type="Pfam" id="PF01591"/>
    </source>
</evidence>
<dbReference type="AlphaFoldDB" id="A0A1U7LIE1"/>
<dbReference type="GO" id="GO:0006000">
    <property type="term" value="P:fructose metabolic process"/>
    <property type="evidence" value="ECO:0007669"/>
    <property type="project" value="InterPro"/>
</dbReference>
<dbReference type="GO" id="GO:0005829">
    <property type="term" value="C:cytosol"/>
    <property type="evidence" value="ECO:0007669"/>
    <property type="project" value="TreeGrafter"/>
</dbReference>
<gene>
    <name evidence="4" type="ORF">NEOLI_002409</name>
</gene>
<name>A0A1U7LIE1_NEOID</name>
<proteinExistence type="predicted"/>
<dbReference type="InterPro" id="IPR013079">
    <property type="entry name" value="6Phosfructo_kin"/>
</dbReference>
<accession>A0A1U7LIE1</accession>
<dbReference type="Gene3D" id="3.40.50.300">
    <property type="entry name" value="P-loop containing nucleotide triphosphate hydrolases"/>
    <property type="match status" value="1"/>
</dbReference>
<dbReference type="SUPFAM" id="SSF52540">
    <property type="entry name" value="P-loop containing nucleoside triphosphate hydrolases"/>
    <property type="match status" value="1"/>
</dbReference>
<evidence type="ECO:0000256" key="2">
    <source>
        <dbReference type="ARBA" id="ARBA00022840"/>
    </source>
</evidence>
<dbReference type="GO" id="GO:0004331">
    <property type="term" value="F:fructose-2,6-bisphosphate 2-phosphatase activity"/>
    <property type="evidence" value="ECO:0007669"/>
    <property type="project" value="TreeGrafter"/>
</dbReference>
<dbReference type="PANTHER" id="PTHR10606">
    <property type="entry name" value="6-PHOSPHOFRUCTO-2-KINASE/FRUCTOSE-2,6-BISPHOSPHATASE"/>
    <property type="match status" value="1"/>
</dbReference>
<dbReference type="STRING" id="1198029.A0A1U7LIE1"/>
<dbReference type="InterPro" id="IPR027417">
    <property type="entry name" value="P-loop_NTPase"/>
</dbReference>
<organism evidence="4 5">
    <name type="scientific">Neolecta irregularis (strain DAH-3)</name>
    <dbReference type="NCBI Taxonomy" id="1198029"/>
    <lineage>
        <taxon>Eukaryota</taxon>
        <taxon>Fungi</taxon>
        <taxon>Dikarya</taxon>
        <taxon>Ascomycota</taxon>
        <taxon>Taphrinomycotina</taxon>
        <taxon>Neolectales</taxon>
        <taxon>Neolectaceae</taxon>
        <taxon>Neolecta</taxon>
    </lineage>
</organism>
<dbReference type="InterPro" id="IPR003094">
    <property type="entry name" value="6Pfruct_kin"/>
</dbReference>
<dbReference type="FunFam" id="3.40.50.300:FF:001280">
    <property type="entry name" value="Related to 6-phosphofructo-2-kinase"/>
    <property type="match status" value="1"/>
</dbReference>
<dbReference type="InterPro" id="IPR029033">
    <property type="entry name" value="His_PPase_superfam"/>
</dbReference>
<dbReference type="SUPFAM" id="SSF53254">
    <property type="entry name" value="Phosphoglycerate mutase-like"/>
    <property type="match status" value="1"/>
</dbReference>
<evidence type="ECO:0000256" key="1">
    <source>
        <dbReference type="ARBA" id="ARBA00022741"/>
    </source>
</evidence>
<reference evidence="4 5" key="1">
    <citation type="submission" date="2016-04" db="EMBL/GenBank/DDBJ databases">
        <title>Evolutionary innovation and constraint leading to complex multicellularity in the Ascomycota.</title>
        <authorList>
            <person name="Cisse O."/>
            <person name="Nguyen A."/>
            <person name="Hewitt D.A."/>
            <person name="Jedd G."/>
            <person name="Stajich J.E."/>
        </authorList>
    </citation>
    <scope>NUCLEOTIDE SEQUENCE [LARGE SCALE GENOMIC DNA]</scope>
    <source>
        <strain evidence="4 5">DAH-3</strain>
    </source>
</reference>
<protein>
    <submittedName>
        <fullName evidence="4">Putative 6-phosphofructo-2-kinase/fructose-2,6-bisphosphatase</fullName>
    </submittedName>
</protein>
<keyword evidence="1" id="KW-0547">Nucleotide-binding</keyword>
<keyword evidence="5" id="KW-1185">Reference proteome</keyword>
<dbReference type="PANTHER" id="PTHR10606:SF39">
    <property type="entry name" value="6-PHOSPHOFRUCTO-2-KINASE_FRUCTOSE-2,6-BISPHOSPHATASE YLR345W-RELATED"/>
    <property type="match status" value="1"/>
</dbReference>
<dbReference type="InterPro" id="IPR013078">
    <property type="entry name" value="His_Pase_superF_clade-1"/>
</dbReference>
<evidence type="ECO:0000313" key="4">
    <source>
        <dbReference type="EMBL" id="OLL22363.1"/>
    </source>
</evidence>